<evidence type="ECO:0000256" key="2">
    <source>
        <dbReference type="ARBA" id="ARBA00022827"/>
    </source>
</evidence>
<feature type="domain" description="Cryptochrome/DNA photolyase FAD-binding" evidence="4">
    <location>
        <begin position="76"/>
        <end position="206"/>
    </location>
</feature>
<dbReference type="GO" id="GO:0009416">
    <property type="term" value="P:response to light stimulus"/>
    <property type="evidence" value="ECO:0007669"/>
    <property type="project" value="TreeGrafter"/>
</dbReference>
<dbReference type="PANTHER" id="PTHR11455">
    <property type="entry name" value="CRYPTOCHROME"/>
    <property type="match status" value="1"/>
</dbReference>
<dbReference type="InterPro" id="IPR005101">
    <property type="entry name" value="Cryptochr/Photolyase_FAD-bd"/>
</dbReference>
<evidence type="ECO:0000259" key="4">
    <source>
        <dbReference type="Pfam" id="PF03441"/>
    </source>
</evidence>
<dbReference type="PANTHER" id="PTHR11455:SF9">
    <property type="entry name" value="CRYPTOCHROME CIRCADIAN CLOCK 5 ISOFORM X1"/>
    <property type="match status" value="1"/>
</dbReference>
<keyword evidence="2 3" id="KW-0274">FAD</keyword>
<proteinExistence type="predicted"/>
<feature type="binding site" evidence="3">
    <location>
        <position position="27"/>
    </location>
    <ligand>
        <name>FAD</name>
        <dbReference type="ChEBI" id="CHEBI:57692"/>
    </ligand>
</feature>
<sequence>MLDPAVLTRTAALEHLALAIPRAGRAYAEGRNTDRGPGTAPSTTALSPYLRRRLLLEEEVIDAALAAHGSQEAGKFVEEVFWRSYFKGYLETHPSVWTDYLRLVTEGRNGLATQSGLRRVFEDAVAGRTGIDGFDDWAREVVETGWLHNHARMWFASIWIFTLRLPWALGADFFLRHLLDGDPASNTLSWRWVAGLHTRGKHYVARAENIRRFTDGRFSPSGLDEHPTPLDEATSHPTILLPSPDPLPNGEVALLLHLDDLHAESLPLGDARVARVGGLLALASGAAEPVRRADEVAMNDALARAAAHFGCPAGPAADGWNDGLPVVTAWAPVGPSAEALPNACARTRRRWDDLVWPHATRGYFQVRKAIPSILACREAWRPNGEPLCSG</sequence>
<protein>
    <submittedName>
        <fullName evidence="5">Deoxyribodipyrimidine photolyase</fullName>
    </submittedName>
</protein>
<comment type="cofactor">
    <cofactor evidence="3">
        <name>FAD</name>
        <dbReference type="ChEBI" id="CHEBI:57692"/>
    </cofactor>
    <text evidence="3">Binds 1 FAD per subunit.</text>
</comment>
<keyword evidence="5" id="KW-0456">Lyase</keyword>
<keyword evidence="6" id="KW-1185">Reference proteome</keyword>
<dbReference type="GO" id="GO:0003677">
    <property type="term" value="F:DNA binding"/>
    <property type="evidence" value="ECO:0007669"/>
    <property type="project" value="TreeGrafter"/>
</dbReference>
<comment type="caution">
    <text evidence="5">The sequence shown here is derived from an EMBL/GenBank/DDBJ whole genome shotgun (WGS) entry which is preliminary data.</text>
</comment>
<dbReference type="SUPFAM" id="SSF48173">
    <property type="entry name" value="Cryptochrome/photolyase FAD-binding domain"/>
    <property type="match status" value="1"/>
</dbReference>
<feature type="binding site" evidence="3">
    <location>
        <begin position="43"/>
        <end position="47"/>
    </location>
    <ligand>
        <name>FAD</name>
        <dbReference type="ChEBI" id="CHEBI:57692"/>
    </ligand>
</feature>
<dbReference type="GO" id="GO:0071949">
    <property type="term" value="F:FAD binding"/>
    <property type="evidence" value="ECO:0007669"/>
    <property type="project" value="TreeGrafter"/>
</dbReference>
<feature type="binding site" evidence="3">
    <location>
        <begin position="79"/>
        <end position="86"/>
    </location>
    <ligand>
        <name>FAD</name>
        <dbReference type="ChEBI" id="CHEBI:57692"/>
    </ligand>
</feature>
<reference evidence="5 6" key="1">
    <citation type="journal article" date="2019" name="Environ. Microbiol.">
        <title>Species interactions and distinct microbial communities in high Arctic permafrost affected cryosols are associated with the CH4 and CO2 gas fluxes.</title>
        <authorList>
            <person name="Altshuler I."/>
            <person name="Hamel J."/>
            <person name="Turney S."/>
            <person name="Magnuson E."/>
            <person name="Levesque R."/>
            <person name="Greer C."/>
            <person name="Whyte L.G."/>
        </authorList>
    </citation>
    <scope>NUCLEOTIDE SEQUENCE [LARGE SCALE GENOMIC DNA]</scope>
    <source>
        <strain evidence="5 6">S9.3B</strain>
    </source>
</reference>
<evidence type="ECO:0000256" key="3">
    <source>
        <dbReference type="PIRSR" id="PIRSR602081-1"/>
    </source>
</evidence>
<dbReference type="GO" id="GO:0003904">
    <property type="term" value="F:deoxyribodipyrimidine photo-lyase activity"/>
    <property type="evidence" value="ECO:0007669"/>
    <property type="project" value="TreeGrafter"/>
</dbReference>
<dbReference type="AlphaFoldDB" id="A0A502EF95"/>
<evidence type="ECO:0000313" key="6">
    <source>
        <dbReference type="Proteomes" id="UP000317078"/>
    </source>
</evidence>
<accession>A0A502EF95</accession>
<dbReference type="InterPro" id="IPR002081">
    <property type="entry name" value="Cryptochrome/DNA_photolyase_1"/>
</dbReference>
<dbReference type="Proteomes" id="UP000317078">
    <property type="component" value="Unassembled WGS sequence"/>
</dbReference>
<gene>
    <name evidence="5" type="ORF">EAH89_30245</name>
</gene>
<feature type="binding site" evidence="3">
    <location>
        <position position="76"/>
    </location>
    <ligand>
        <name>FAD</name>
        <dbReference type="ChEBI" id="CHEBI:57692"/>
    </ligand>
</feature>
<organism evidence="5 6">
    <name type="scientific">Muricoccus nepalensis</name>
    <dbReference type="NCBI Taxonomy" id="1854500"/>
    <lineage>
        <taxon>Bacteria</taxon>
        <taxon>Pseudomonadati</taxon>
        <taxon>Pseudomonadota</taxon>
        <taxon>Alphaproteobacteria</taxon>
        <taxon>Acetobacterales</taxon>
        <taxon>Roseomonadaceae</taxon>
        <taxon>Muricoccus</taxon>
    </lineage>
</organism>
<evidence type="ECO:0000256" key="1">
    <source>
        <dbReference type="ARBA" id="ARBA00022630"/>
    </source>
</evidence>
<name>A0A502EF95_9PROT</name>
<dbReference type="InterPro" id="IPR036134">
    <property type="entry name" value="Crypto/Photolyase_FAD-like_sf"/>
</dbReference>
<feature type="binding site" evidence="3">
    <location>
        <begin position="180"/>
        <end position="182"/>
    </location>
    <ligand>
        <name>FAD</name>
        <dbReference type="ChEBI" id="CHEBI:57692"/>
    </ligand>
</feature>
<dbReference type="Pfam" id="PF03441">
    <property type="entry name" value="FAD_binding_7"/>
    <property type="match status" value="1"/>
</dbReference>
<dbReference type="Gene3D" id="1.10.579.10">
    <property type="entry name" value="DNA Cyclobutane Dipyrimidine Photolyase, subunit A, domain 3"/>
    <property type="match status" value="1"/>
</dbReference>
<dbReference type="Gene3D" id="1.25.40.80">
    <property type="match status" value="1"/>
</dbReference>
<keyword evidence="1 3" id="KW-0285">Flavoprotein</keyword>
<evidence type="ECO:0000313" key="5">
    <source>
        <dbReference type="EMBL" id="TPG36395.1"/>
    </source>
</evidence>
<dbReference type="OrthoDB" id="9772484at2"/>
<dbReference type="EMBL" id="RCZP01000097">
    <property type="protein sequence ID" value="TPG36395.1"/>
    <property type="molecule type" value="Genomic_DNA"/>
</dbReference>